<evidence type="ECO:0000313" key="5">
    <source>
        <dbReference type="EMBL" id="MDV2475289.1"/>
    </source>
</evidence>
<dbReference type="InterPro" id="IPR051262">
    <property type="entry name" value="SMP-30/CGR1_Lactonase"/>
</dbReference>
<keyword evidence="2" id="KW-0378">Hydrolase</keyword>
<gene>
    <name evidence="5" type="ORF">F8M49_07425</name>
</gene>
<name>A0ABU3WMS8_9NOCA</name>
<evidence type="ECO:0000256" key="1">
    <source>
        <dbReference type="ARBA" id="ARBA00008853"/>
    </source>
</evidence>
<keyword evidence="6" id="KW-1185">Reference proteome</keyword>
<organism evidence="5 6">
    <name type="scientific">Rhodococcus zopfii</name>
    <dbReference type="NCBI Taxonomy" id="43772"/>
    <lineage>
        <taxon>Bacteria</taxon>
        <taxon>Bacillati</taxon>
        <taxon>Actinomycetota</taxon>
        <taxon>Actinomycetes</taxon>
        <taxon>Mycobacteriales</taxon>
        <taxon>Nocardiaceae</taxon>
        <taxon>Rhodococcus</taxon>
    </lineage>
</organism>
<evidence type="ECO:0000259" key="4">
    <source>
        <dbReference type="Pfam" id="PF08450"/>
    </source>
</evidence>
<comment type="similarity">
    <text evidence="1">Belongs to the SMP-30/CGR1 family.</text>
</comment>
<reference evidence="5 6" key="1">
    <citation type="submission" date="2019-10" db="EMBL/GenBank/DDBJ databases">
        <title>Draft Genome Assembly of Rhodococcus zopfii DSM44189.</title>
        <authorList>
            <person name="Sutton J.M."/>
            <person name="Akob D.M."/>
            <person name="Bushman T.J."/>
        </authorList>
    </citation>
    <scope>NUCLEOTIDE SEQUENCE [LARGE SCALE GENOMIC DNA]</scope>
    <source>
        <strain evidence="5 6">DSM 44189</strain>
    </source>
</reference>
<dbReference type="InterPro" id="IPR013658">
    <property type="entry name" value="SGL"/>
</dbReference>
<feature type="region of interest" description="Disordered" evidence="3">
    <location>
        <begin position="14"/>
        <end position="37"/>
    </location>
</feature>
<dbReference type="Gene3D" id="2.120.10.30">
    <property type="entry name" value="TolB, C-terminal domain"/>
    <property type="match status" value="1"/>
</dbReference>
<evidence type="ECO:0000313" key="6">
    <source>
        <dbReference type="Proteomes" id="UP001275440"/>
    </source>
</evidence>
<evidence type="ECO:0000256" key="3">
    <source>
        <dbReference type="SAM" id="MobiDB-lite"/>
    </source>
</evidence>
<evidence type="ECO:0000256" key="2">
    <source>
        <dbReference type="ARBA" id="ARBA00022801"/>
    </source>
</evidence>
<dbReference type="InterPro" id="IPR011042">
    <property type="entry name" value="6-blade_b-propeller_TolB-like"/>
</dbReference>
<dbReference type="Proteomes" id="UP001275440">
    <property type="component" value="Unassembled WGS sequence"/>
</dbReference>
<accession>A0ABU3WMS8</accession>
<dbReference type="EMBL" id="WBMO01000001">
    <property type="protein sequence ID" value="MDV2475289.1"/>
    <property type="molecule type" value="Genomic_DNA"/>
</dbReference>
<protein>
    <submittedName>
        <fullName evidence="5">SMP-30/gluconolactonase/LRE family protein</fullName>
    </submittedName>
</protein>
<comment type="caution">
    <text evidence="5">The sequence shown here is derived from an EMBL/GenBank/DDBJ whole genome shotgun (WGS) entry which is preliminary data.</text>
</comment>
<dbReference type="SUPFAM" id="SSF63829">
    <property type="entry name" value="Calcium-dependent phosphotriesterase"/>
    <property type="match status" value="1"/>
</dbReference>
<feature type="compositionally biased region" description="Polar residues" evidence="3">
    <location>
        <begin position="19"/>
        <end position="32"/>
    </location>
</feature>
<proteinExistence type="inferred from homology"/>
<feature type="domain" description="SMP-30/Gluconolactonase/LRE-like region" evidence="4">
    <location>
        <begin position="36"/>
        <end position="240"/>
    </location>
</feature>
<sequence length="267" mass="27167">MGWKTRASCAKRRGCSRPRSCTRTDPCCSSTPPGGGVHHWTSTGTETVLGRRRGIGGLAAHADGGLLVSGRDLTYADHGETSTILAPDGATGINDIAVAADGSLFAGVLRHRPALGETAPPSELLQIATDGSVRIVADDLLWPNGIGFSPDGASTYVSEYAASQVRILGGDGSEVFAEAPRGECDGLAVDVEGGVWVALGSGGGIARFTQAGELDEIIELPGRFVSSLAFAGTSIYVTTAGALLRLHVGVAGVPVSDATIPTGRTLG</sequence>
<dbReference type="PANTHER" id="PTHR47572:SF4">
    <property type="entry name" value="LACTONASE DRP35"/>
    <property type="match status" value="1"/>
</dbReference>
<dbReference type="PANTHER" id="PTHR47572">
    <property type="entry name" value="LIPOPROTEIN-RELATED"/>
    <property type="match status" value="1"/>
</dbReference>
<dbReference type="Pfam" id="PF08450">
    <property type="entry name" value="SGL"/>
    <property type="match status" value="1"/>
</dbReference>